<sequence>MLRVVHQQGTVTAAAEALHLTPSAVSHHMRELARELKIPLLEPQGRGIRLTPAGRLLIDHADVLLARWEEAQAELESYRAGMTGPLRIAGFTTAISGLIAPAAGRLRHSHPDLLVQVRECDSAESLDLVVAGEVDLAVVEPIEGGPPPDDARLEQSPLLEEPHILLVPAEHPLARAESVRLEDAAAENWIVADPGTCDHARRVRVLCAAAGFSPRIVHSAIHWPAIWSLVGNGLGVSLVPRLAEGPAGQAAAVARVPVSSESMPTRRILTCVRRGSRRNPLIDLGIRALEGVVRDHRSTFRPADVRADQAGATALVTAARPGRRGRGGRDAP</sequence>
<name>A0A5C4WRE8_9ACTN</name>
<evidence type="ECO:0000256" key="1">
    <source>
        <dbReference type="ARBA" id="ARBA00009437"/>
    </source>
</evidence>
<dbReference type="PANTHER" id="PTHR30346:SF29">
    <property type="entry name" value="LYSR SUBSTRATE-BINDING"/>
    <property type="match status" value="1"/>
</dbReference>
<dbReference type="Gene3D" id="3.40.190.10">
    <property type="entry name" value="Periplasmic binding protein-like II"/>
    <property type="match status" value="2"/>
</dbReference>
<dbReference type="Pfam" id="PF00126">
    <property type="entry name" value="HTH_1"/>
    <property type="match status" value="1"/>
</dbReference>
<dbReference type="InterPro" id="IPR005119">
    <property type="entry name" value="LysR_subst-bd"/>
</dbReference>
<dbReference type="InterPro" id="IPR036390">
    <property type="entry name" value="WH_DNA-bd_sf"/>
</dbReference>
<reference evidence="5 6" key="1">
    <citation type="submission" date="2019-10" db="EMBL/GenBank/DDBJ databases">
        <title>Nonomuraea sp. nov., isolated from Phyllanthus amarus.</title>
        <authorList>
            <person name="Klykleung N."/>
            <person name="Tanasupawat S."/>
        </authorList>
    </citation>
    <scope>NUCLEOTIDE SEQUENCE [LARGE SCALE GENOMIC DNA]</scope>
    <source>
        <strain evidence="5 6">PA1-10</strain>
    </source>
</reference>
<organism evidence="5 6">
    <name type="scientific">Nonomuraea phyllanthi</name>
    <dbReference type="NCBI Taxonomy" id="2219224"/>
    <lineage>
        <taxon>Bacteria</taxon>
        <taxon>Bacillati</taxon>
        <taxon>Actinomycetota</taxon>
        <taxon>Actinomycetes</taxon>
        <taxon>Streptosporangiales</taxon>
        <taxon>Streptosporangiaceae</taxon>
        <taxon>Nonomuraea</taxon>
    </lineage>
</organism>
<dbReference type="Pfam" id="PF03466">
    <property type="entry name" value="LysR_substrate"/>
    <property type="match status" value="1"/>
</dbReference>
<dbReference type="GO" id="GO:0003677">
    <property type="term" value="F:DNA binding"/>
    <property type="evidence" value="ECO:0007669"/>
    <property type="project" value="UniProtKB-KW"/>
</dbReference>
<evidence type="ECO:0000256" key="2">
    <source>
        <dbReference type="ARBA" id="ARBA00023015"/>
    </source>
</evidence>
<dbReference type="Gene3D" id="1.10.10.10">
    <property type="entry name" value="Winged helix-like DNA-binding domain superfamily/Winged helix DNA-binding domain"/>
    <property type="match status" value="1"/>
</dbReference>
<proteinExistence type="inferred from homology"/>
<evidence type="ECO:0000256" key="4">
    <source>
        <dbReference type="ARBA" id="ARBA00023163"/>
    </source>
</evidence>
<gene>
    <name evidence="5" type="ORF">FH608_010960</name>
</gene>
<dbReference type="AlphaFoldDB" id="A0A5C4WRE8"/>
<accession>A0A5C4WRE8</accession>
<evidence type="ECO:0000313" key="6">
    <source>
        <dbReference type="Proteomes" id="UP000312512"/>
    </source>
</evidence>
<keyword evidence="3" id="KW-0238">DNA-binding</keyword>
<dbReference type="SUPFAM" id="SSF46785">
    <property type="entry name" value="Winged helix' DNA-binding domain"/>
    <property type="match status" value="1"/>
</dbReference>
<dbReference type="GO" id="GO:0032993">
    <property type="term" value="C:protein-DNA complex"/>
    <property type="evidence" value="ECO:0007669"/>
    <property type="project" value="TreeGrafter"/>
</dbReference>
<dbReference type="PROSITE" id="PS50931">
    <property type="entry name" value="HTH_LYSR"/>
    <property type="match status" value="1"/>
</dbReference>
<comment type="caution">
    <text evidence="5">The sequence shown here is derived from an EMBL/GenBank/DDBJ whole genome shotgun (WGS) entry which is preliminary data.</text>
</comment>
<keyword evidence="2" id="KW-0805">Transcription regulation</keyword>
<dbReference type="CDD" id="cd08423">
    <property type="entry name" value="PBP2_LTTR_like_6"/>
    <property type="match status" value="1"/>
</dbReference>
<keyword evidence="4" id="KW-0804">Transcription</keyword>
<dbReference type="GO" id="GO:0003700">
    <property type="term" value="F:DNA-binding transcription factor activity"/>
    <property type="evidence" value="ECO:0007669"/>
    <property type="project" value="InterPro"/>
</dbReference>
<dbReference type="EMBL" id="VDLX02000003">
    <property type="protein sequence ID" value="KAB8196132.1"/>
    <property type="molecule type" value="Genomic_DNA"/>
</dbReference>
<dbReference type="PANTHER" id="PTHR30346">
    <property type="entry name" value="TRANSCRIPTIONAL DUAL REGULATOR HCAR-RELATED"/>
    <property type="match status" value="1"/>
</dbReference>
<evidence type="ECO:0000313" key="5">
    <source>
        <dbReference type="EMBL" id="KAB8196132.1"/>
    </source>
</evidence>
<dbReference type="InterPro" id="IPR000847">
    <property type="entry name" value="LysR_HTH_N"/>
</dbReference>
<dbReference type="OrthoDB" id="4131546at2"/>
<accession>A0A5P9Z8K9</accession>
<comment type="similarity">
    <text evidence="1">Belongs to the LysR transcriptional regulatory family.</text>
</comment>
<keyword evidence="6" id="KW-1185">Reference proteome</keyword>
<dbReference type="InterPro" id="IPR036388">
    <property type="entry name" value="WH-like_DNA-bd_sf"/>
</dbReference>
<dbReference type="Proteomes" id="UP000312512">
    <property type="component" value="Unassembled WGS sequence"/>
</dbReference>
<evidence type="ECO:0000256" key="3">
    <source>
        <dbReference type="ARBA" id="ARBA00023125"/>
    </source>
</evidence>
<protein>
    <submittedName>
        <fullName evidence="5">LysR family transcriptional regulator</fullName>
    </submittedName>
</protein>
<dbReference type="SUPFAM" id="SSF53850">
    <property type="entry name" value="Periplasmic binding protein-like II"/>
    <property type="match status" value="1"/>
</dbReference>